<dbReference type="InterPro" id="IPR016187">
    <property type="entry name" value="CTDL_fold"/>
</dbReference>
<feature type="domain" description="C-type lectin" evidence="2">
    <location>
        <begin position="25"/>
        <end position="142"/>
    </location>
</feature>
<dbReference type="InterPro" id="IPR001304">
    <property type="entry name" value="C-type_lectin-like"/>
</dbReference>
<dbReference type="WBParaSite" id="PSU_v2.g18259.t1">
    <property type="protein sequence ID" value="PSU_v2.g18259.t1"/>
    <property type="gene ID" value="PSU_v2.g18259"/>
</dbReference>
<proteinExistence type="predicted"/>
<reference evidence="4" key="1">
    <citation type="submission" date="2022-11" db="UniProtKB">
        <authorList>
            <consortium name="WormBaseParasite"/>
        </authorList>
    </citation>
    <scope>IDENTIFICATION</scope>
</reference>
<feature type="domain" description="C-type lectin" evidence="2">
    <location>
        <begin position="168"/>
        <end position="277"/>
    </location>
</feature>
<dbReference type="InterPro" id="IPR016186">
    <property type="entry name" value="C-type_lectin-like/link_sf"/>
</dbReference>
<dbReference type="PANTHER" id="PTHR22803">
    <property type="entry name" value="MANNOSE, PHOSPHOLIPASE, LECTIN RECEPTOR RELATED"/>
    <property type="match status" value="1"/>
</dbReference>
<accession>A0A914YG15</accession>
<evidence type="ECO:0000313" key="4">
    <source>
        <dbReference type="WBParaSite" id="PSU_v2.g18259.t1"/>
    </source>
</evidence>
<feature type="signal peptide" evidence="1">
    <location>
        <begin position="1"/>
        <end position="18"/>
    </location>
</feature>
<sequence>MFKLFILFLLFDIGFGDCQNGGIEWQSQCYTFQTLKSAFINAEEACVSIGGHLASIHDAFANAFLAQQATLTFHDSVTTDIWIGATSLIHRGTWSWTDGTYFDFNELSDSRPYNGSFCLSLSIIDGRWLIEDCFKIKNFVCKMPATPPPQPFYNCSLGWIYFQPTHSCYSISKLAKWKDTSLDCQNNGGKLASIHSDEETYFAYTMTKILQDHSIWIGMYSIDNERTWVWVDGTTVDYYKWDIGSPSRNLPSCVSIDHRYGGFHDDDCGSQGYGLCKQNIL</sequence>
<dbReference type="Gene3D" id="3.10.100.10">
    <property type="entry name" value="Mannose-Binding Protein A, subunit A"/>
    <property type="match status" value="2"/>
</dbReference>
<dbReference type="PROSITE" id="PS50041">
    <property type="entry name" value="C_TYPE_LECTIN_2"/>
    <property type="match status" value="2"/>
</dbReference>
<dbReference type="SMART" id="SM00034">
    <property type="entry name" value="CLECT"/>
    <property type="match status" value="2"/>
</dbReference>
<organism evidence="3 4">
    <name type="scientific">Panagrolaimus superbus</name>
    <dbReference type="NCBI Taxonomy" id="310955"/>
    <lineage>
        <taxon>Eukaryota</taxon>
        <taxon>Metazoa</taxon>
        <taxon>Ecdysozoa</taxon>
        <taxon>Nematoda</taxon>
        <taxon>Chromadorea</taxon>
        <taxon>Rhabditida</taxon>
        <taxon>Tylenchina</taxon>
        <taxon>Panagrolaimomorpha</taxon>
        <taxon>Panagrolaimoidea</taxon>
        <taxon>Panagrolaimidae</taxon>
        <taxon>Panagrolaimus</taxon>
    </lineage>
</organism>
<name>A0A914YG15_9BILA</name>
<keyword evidence="1" id="KW-0732">Signal</keyword>
<evidence type="ECO:0000313" key="3">
    <source>
        <dbReference type="Proteomes" id="UP000887577"/>
    </source>
</evidence>
<dbReference type="SUPFAM" id="SSF56436">
    <property type="entry name" value="C-type lectin-like"/>
    <property type="match status" value="2"/>
</dbReference>
<protein>
    <submittedName>
        <fullName evidence="4">C-type lectin domain-containing protein</fullName>
    </submittedName>
</protein>
<dbReference type="Pfam" id="PF00059">
    <property type="entry name" value="Lectin_C"/>
    <property type="match status" value="2"/>
</dbReference>
<keyword evidence="3" id="KW-1185">Reference proteome</keyword>
<evidence type="ECO:0000259" key="2">
    <source>
        <dbReference type="PROSITE" id="PS50041"/>
    </source>
</evidence>
<dbReference type="InterPro" id="IPR050111">
    <property type="entry name" value="C-type_lectin/snaclec_domain"/>
</dbReference>
<evidence type="ECO:0000256" key="1">
    <source>
        <dbReference type="SAM" id="SignalP"/>
    </source>
</evidence>
<dbReference type="AlphaFoldDB" id="A0A914YG15"/>
<dbReference type="Proteomes" id="UP000887577">
    <property type="component" value="Unplaced"/>
</dbReference>
<feature type="chain" id="PRO_5037368570" evidence="1">
    <location>
        <begin position="19"/>
        <end position="281"/>
    </location>
</feature>
<dbReference type="CDD" id="cd00037">
    <property type="entry name" value="CLECT"/>
    <property type="match status" value="2"/>
</dbReference>